<dbReference type="GO" id="GO:0006508">
    <property type="term" value="P:proteolysis"/>
    <property type="evidence" value="ECO:0007669"/>
    <property type="project" value="UniProtKB-KW"/>
</dbReference>
<dbReference type="InterPro" id="IPR013784">
    <property type="entry name" value="Carb-bd-like_fold"/>
</dbReference>
<dbReference type="GO" id="GO:0008270">
    <property type="term" value="F:zinc ion binding"/>
    <property type="evidence" value="ECO:0007669"/>
    <property type="project" value="InterPro"/>
</dbReference>
<dbReference type="Pfam" id="PF07504">
    <property type="entry name" value="FTP"/>
    <property type="match status" value="1"/>
</dbReference>
<evidence type="ECO:0000256" key="2">
    <source>
        <dbReference type="ARBA" id="ARBA00004613"/>
    </source>
</evidence>
<accession>A0AA46TKQ1</accession>
<evidence type="ECO:0000256" key="8">
    <source>
        <dbReference type="ARBA" id="ARBA00022801"/>
    </source>
</evidence>
<feature type="region of interest" description="Disordered" evidence="12">
    <location>
        <begin position="692"/>
        <end position="714"/>
    </location>
</feature>
<dbReference type="PANTHER" id="PTHR33478">
    <property type="entry name" value="EXTRACELLULAR METALLOPROTEINASE MEP"/>
    <property type="match status" value="1"/>
</dbReference>
<name>A0AA46TKQ1_9ACTN</name>
<feature type="compositionally biased region" description="Basic and acidic residues" evidence="12">
    <location>
        <begin position="45"/>
        <end position="54"/>
    </location>
</feature>
<keyword evidence="7 13" id="KW-0732">Signal</keyword>
<comment type="similarity">
    <text evidence="3">Belongs to the peptidase M36 family.</text>
</comment>
<feature type="region of interest" description="Disordered" evidence="12">
    <location>
        <begin position="832"/>
        <end position="855"/>
    </location>
</feature>
<feature type="domain" description="FTP" evidence="14">
    <location>
        <begin position="141"/>
        <end position="190"/>
    </location>
</feature>
<dbReference type="Gene3D" id="3.10.450.490">
    <property type="match status" value="1"/>
</dbReference>
<evidence type="ECO:0000256" key="10">
    <source>
        <dbReference type="ARBA" id="ARBA00023049"/>
    </source>
</evidence>
<evidence type="ECO:0000256" key="13">
    <source>
        <dbReference type="SAM" id="SignalP"/>
    </source>
</evidence>
<dbReference type="EMBL" id="CP094970">
    <property type="protein sequence ID" value="UYM07081.1"/>
    <property type="molecule type" value="Genomic_DNA"/>
</dbReference>
<dbReference type="AlphaFoldDB" id="A0AA46TKQ1"/>
<dbReference type="GO" id="GO:0004222">
    <property type="term" value="F:metalloendopeptidase activity"/>
    <property type="evidence" value="ECO:0007669"/>
    <property type="project" value="InterPro"/>
</dbReference>
<evidence type="ECO:0000313" key="16">
    <source>
        <dbReference type="Proteomes" id="UP001164390"/>
    </source>
</evidence>
<feature type="chain" id="PRO_5041400583" evidence="13">
    <location>
        <begin position="27"/>
        <end position="981"/>
    </location>
</feature>
<evidence type="ECO:0000313" key="15">
    <source>
        <dbReference type="EMBL" id="UYM07081.1"/>
    </source>
</evidence>
<dbReference type="Gene3D" id="2.60.120.260">
    <property type="entry name" value="Galactose-binding domain-like"/>
    <property type="match status" value="1"/>
</dbReference>
<dbReference type="Pfam" id="PF02128">
    <property type="entry name" value="Peptidase_M36"/>
    <property type="match status" value="1"/>
</dbReference>
<comment type="cofactor">
    <cofactor evidence="1">
        <name>Zn(2+)</name>
        <dbReference type="ChEBI" id="CHEBI:29105"/>
    </cofactor>
</comment>
<evidence type="ECO:0000256" key="7">
    <source>
        <dbReference type="ARBA" id="ARBA00022729"/>
    </source>
</evidence>
<evidence type="ECO:0000259" key="14">
    <source>
        <dbReference type="Pfam" id="PF07504"/>
    </source>
</evidence>
<dbReference type="Pfam" id="PF13620">
    <property type="entry name" value="CarboxypepD_reg"/>
    <property type="match status" value="1"/>
</dbReference>
<evidence type="ECO:0000256" key="9">
    <source>
        <dbReference type="ARBA" id="ARBA00022833"/>
    </source>
</evidence>
<proteinExistence type="inferred from homology"/>
<dbReference type="InterPro" id="IPR001842">
    <property type="entry name" value="Peptidase_M36"/>
</dbReference>
<evidence type="ECO:0000256" key="1">
    <source>
        <dbReference type="ARBA" id="ARBA00001947"/>
    </source>
</evidence>
<dbReference type="Gene3D" id="2.60.40.1120">
    <property type="entry name" value="Carboxypeptidase-like, regulatory domain"/>
    <property type="match status" value="1"/>
</dbReference>
<dbReference type="InterPro" id="IPR050371">
    <property type="entry name" value="Fungal_virulence_M36"/>
</dbReference>
<keyword evidence="11" id="KW-0865">Zymogen</keyword>
<dbReference type="RefSeq" id="WP_271636025.1">
    <property type="nucleotide sequence ID" value="NZ_CP094970.1"/>
</dbReference>
<dbReference type="SUPFAM" id="SSF49785">
    <property type="entry name" value="Galactose-binding domain-like"/>
    <property type="match status" value="1"/>
</dbReference>
<gene>
    <name evidence="15" type="ORF">L0C25_08395</name>
</gene>
<feature type="signal peptide" evidence="13">
    <location>
        <begin position="1"/>
        <end position="26"/>
    </location>
</feature>
<dbReference type="SUPFAM" id="SSF55486">
    <property type="entry name" value="Metalloproteases ('zincins'), catalytic domain"/>
    <property type="match status" value="1"/>
</dbReference>
<keyword evidence="5" id="KW-0645">Protease</keyword>
<dbReference type="Gene3D" id="1.10.390.10">
    <property type="entry name" value="Neutral Protease Domain 2"/>
    <property type="match status" value="1"/>
</dbReference>
<reference evidence="15" key="1">
    <citation type="submission" date="2022-01" db="EMBL/GenBank/DDBJ databases">
        <title>Nocardioidaceae gen. sp. A5X3R13.</title>
        <authorList>
            <person name="Lopez Marin M.A."/>
            <person name="Uhlik O."/>
        </authorList>
    </citation>
    <scope>NUCLEOTIDE SEQUENCE</scope>
    <source>
        <strain evidence="15">A5X3R13</strain>
    </source>
</reference>
<dbReference type="InterPro" id="IPR027268">
    <property type="entry name" value="Peptidase_M4/M1_CTD_sf"/>
</dbReference>
<dbReference type="InterPro" id="IPR011096">
    <property type="entry name" value="FTP_domain"/>
</dbReference>
<feature type="compositionally biased region" description="Polar residues" evidence="12">
    <location>
        <begin position="225"/>
        <end position="237"/>
    </location>
</feature>
<evidence type="ECO:0000256" key="4">
    <source>
        <dbReference type="ARBA" id="ARBA00022525"/>
    </source>
</evidence>
<feature type="compositionally biased region" description="Basic and acidic residues" evidence="12">
    <location>
        <begin position="695"/>
        <end position="704"/>
    </location>
</feature>
<comment type="subcellular location">
    <subcellularLocation>
        <location evidence="2">Secreted</location>
    </subcellularLocation>
</comment>
<keyword evidence="9" id="KW-0862">Zinc</keyword>
<dbReference type="GO" id="GO:0005615">
    <property type="term" value="C:extracellular space"/>
    <property type="evidence" value="ECO:0007669"/>
    <property type="project" value="InterPro"/>
</dbReference>
<evidence type="ECO:0000256" key="3">
    <source>
        <dbReference type="ARBA" id="ARBA00006006"/>
    </source>
</evidence>
<evidence type="ECO:0000256" key="12">
    <source>
        <dbReference type="SAM" id="MobiDB-lite"/>
    </source>
</evidence>
<dbReference type="Proteomes" id="UP001164390">
    <property type="component" value="Chromosome"/>
</dbReference>
<keyword evidence="8" id="KW-0378">Hydrolase</keyword>
<sequence>MRKKSCILVASIAAATGLTVINPATASPSSDPAGGNDSPAVSSAGHDRKGFYDSREGTPAQLAATTQETATDKQSASVRALRRSVGPDAMVSIDPVTGTPRNLSSRDGYLTAASSAPARRVAMAYVRQHVDALGLTRDDVATFHLRRSYTDPVGTTHLAWEQVVDGIPVFGNGLEAHVTDAGELISLQGSPVADLGDMSAEESTTPAVSAGAARSDAAEDVGGQADTSATKRANRSTTTVWDNGDRAGLVWFAEGDGVRLGWDTYTQAGDGLAYTHVVDATSGDVLYRRDLVDFDKGDAWTYENYPGAKRGGDATKVNVFKQGWLKRTAKWLNGKYAVAWSDVDDDNQVGTSEKTPVPGTKKHPQFTLKPLKGINPLCKNSVCTWDPETPNSWKKNRKADVTNAFVAASKYHDYLAKGPFGFTGAAGNFESNDRDPVLLNALDGADTADGLPDANHIDNANMATPPDGTPPTMQMYLWHQPGTSNEEDPFLPASGAFDTSVLLHEYTHGLSNRLVTDAAGNSTLNSLQAGSMGEAWSDYYAMDYLAAKGLVKDSPRKDGQVLEGEYVAAGQLFRTQAMDCPVDSKQRNCRDLDGARGGYTYGDVPTIGGSPEVHSSGEVWSQTLWDVREALGHRTTGMLATRAMELSPDDPSMLDMRNAILQADKVAYDGVHEARLWKIFANRGMGWFAGSTDGGDTRPAEDFKTPPAPQKPMGTLQGKVTDAIGGEPVEGAIVHITGHDSDYIGSFADTTDASGTYTIPNVPVGKYAKVVVSTPGYEVITKAVRVKSPGTASNWSIRKDYAAGSAGGEVTSFDGPDYTPYACGPAGAIDLSQGTGWGSTTGDDEGTPTGTPEPKAITVKLSEPIDITADETTTAFAVDPTATCGDSGSSSTGEYTIEVSADGESWETAVDGTGDNAFGEENRFVYTNVPSSVDAAGVEYVRFTMLSPQVPDFGTNCPDGPYGGCQYMDMTELEVFGTPAA</sequence>
<dbReference type="Gene3D" id="3.10.170.10">
    <property type="match status" value="1"/>
</dbReference>
<evidence type="ECO:0000256" key="11">
    <source>
        <dbReference type="ARBA" id="ARBA00023145"/>
    </source>
</evidence>
<feature type="region of interest" description="Disordered" evidence="12">
    <location>
        <begin position="22"/>
        <end position="54"/>
    </location>
</feature>
<dbReference type="InterPro" id="IPR008979">
    <property type="entry name" value="Galactose-bd-like_sf"/>
</dbReference>
<keyword evidence="6" id="KW-0479">Metal-binding</keyword>
<evidence type="ECO:0000256" key="5">
    <source>
        <dbReference type="ARBA" id="ARBA00022670"/>
    </source>
</evidence>
<keyword evidence="4" id="KW-0964">Secreted</keyword>
<dbReference type="KEGG" id="sgrg:L0C25_08395"/>
<dbReference type="GO" id="GO:0030246">
    <property type="term" value="F:carbohydrate binding"/>
    <property type="evidence" value="ECO:0007669"/>
    <property type="project" value="InterPro"/>
</dbReference>
<evidence type="ECO:0000256" key="6">
    <source>
        <dbReference type="ARBA" id="ARBA00022723"/>
    </source>
</evidence>
<protein>
    <submittedName>
        <fullName evidence="15">M36 family metallopeptidase</fullName>
    </submittedName>
</protein>
<keyword evidence="16" id="KW-1185">Reference proteome</keyword>
<feature type="region of interest" description="Disordered" evidence="12">
    <location>
        <begin position="196"/>
        <end position="237"/>
    </location>
</feature>
<organism evidence="15 16">
    <name type="scientific">Solicola gregarius</name>
    <dbReference type="NCBI Taxonomy" id="2908642"/>
    <lineage>
        <taxon>Bacteria</taxon>
        <taxon>Bacillati</taxon>
        <taxon>Actinomycetota</taxon>
        <taxon>Actinomycetes</taxon>
        <taxon>Propionibacteriales</taxon>
        <taxon>Nocardioidaceae</taxon>
        <taxon>Solicola</taxon>
    </lineage>
</organism>
<dbReference type="PANTHER" id="PTHR33478:SF1">
    <property type="entry name" value="EXTRACELLULAR METALLOPROTEINASE MEP"/>
    <property type="match status" value="1"/>
</dbReference>
<dbReference type="SUPFAM" id="SSF49452">
    <property type="entry name" value="Starch-binding domain-like"/>
    <property type="match status" value="1"/>
</dbReference>
<keyword evidence="10" id="KW-0482">Metalloprotease</keyword>